<feature type="compositionally biased region" description="Pro residues" evidence="1">
    <location>
        <begin position="659"/>
        <end position="707"/>
    </location>
</feature>
<dbReference type="AlphaFoldDB" id="I4LVF9"/>
<dbReference type="PROSITE" id="PS51257">
    <property type="entry name" value="PROKAR_LIPOPROTEIN"/>
    <property type="match status" value="1"/>
</dbReference>
<keyword evidence="2" id="KW-0812">Transmembrane</keyword>
<evidence type="ECO:0000256" key="3">
    <source>
        <dbReference type="SAM" id="SignalP"/>
    </source>
</evidence>
<organism evidence="4 5">
    <name type="scientific">Gardnerella vaginalis 1400E</name>
    <dbReference type="NCBI Taxonomy" id="698956"/>
    <lineage>
        <taxon>Bacteria</taxon>
        <taxon>Bacillati</taxon>
        <taxon>Actinomycetota</taxon>
        <taxon>Actinomycetes</taxon>
        <taxon>Bifidobacteriales</taxon>
        <taxon>Bifidobacteriaceae</taxon>
        <taxon>Gardnerella</taxon>
    </lineage>
</organism>
<comment type="caution">
    <text evidence="4">The sequence shown here is derived from an EMBL/GenBank/DDBJ whole genome shotgun (WGS) entry which is preliminary data.</text>
</comment>
<protein>
    <recommendedName>
        <fullName evidence="6">Cell surface protein</fullName>
    </recommendedName>
</protein>
<accession>I4LVF9</accession>
<keyword evidence="2" id="KW-0472">Membrane</keyword>
<feature type="region of interest" description="Disordered" evidence="1">
    <location>
        <begin position="658"/>
        <end position="707"/>
    </location>
</feature>
<keyword evidence="2" id="KW-1133">Transmembrane helix</keyword>
<evidence type="ECO:0000256" key="2">
    <source>
        <dbReference type="SAM" id="Phobius"/>
    </source>
</evidence>
<gene>
    <name evidence="4" type="ORF">CGSMWGv1400E_04630</name>
</gene>
<feature type="transmembrane region" description="Helical" evidence="2">
    <location>
        <begin position="790"/>
        <end position="808"/>
    </location>
</feature>
<dbReference type="Proteomes" id="UP000004884">
    <property type="component" value="Unassembled WGS sequence"/>
</dbReference>
<reference evidence="4 5" key="1">
    <citation type="journal article" date="2012" name="J. Bacteriol.">
        <title>Comparative Genomic Analyses of 17 Clinical Isolates of Gardnerella vaginalis Provide Evidence of Multiple Genetically Isolated Clades Consistent with Subspeciation into Genovars.</title>
        <authorList>
            <person name="Ahmed A."/>
            <person name="Earl J."/>
            <person name="Retchless A."/>
            <person name="Hillier S."/>
            <person name="Rabe L."/>
            <person name="Cherpes T."/>
            <person name="Powell E."/>
            <person name="Janto B."/>
            <person name="Eutsey R."/>
            <person name="Hiller N.L."/>
            <person name="Boissy R."/>
            <person name="Dahlgreen M."/>
            <person name="Hall B."/>
            <person name="Costerton J."/>
            <person name="Post J.C."/>
            <person name="Hu F."/>
            <person name="Ehrlich G."/>
        </authorList>
    </citation>
    <scope>NUCLEOTIDE SEQUENCE [LARGE SCALE GENOMIC DNA]</scope>
    <source>
        <strain evidence="4 5">1400E</strain>
    </source>
</reference>
<dbReference type="EMBL" id="ADER01000020">
    <property type="protein sequence ID" value="EIK80949.1"/>
    <property type="molecule type" value="Genomic_DNA"/>
</dbReference>
<name>I4LVF9_GARVA</name>
<dbReference type="RefSeq" id="WP_004125076.1">
    <property type="nucleotide sequence ID" value="NZ_ADER01000020.1"/>
</dbReference>
<evidence type="ECO:0008006" key="6">
    <source>
        <dbReference type="Google" id="ProtNLM"/>
    </source>
</evidence>
<keyword evidence="3" id="KW-0732">Signal</keyword>
<sequence length="813" mass="89223">MNKRTGLMLTTTMMGIATAACAFCVSQAANASESSTVDSANVTQNLGAVSFNSADGGGYLNSASVKPTESTELKKTSDISKLQKLAQNSKYSEPTSEKIHKTVLTASTGNVLKNNSFTGNSKPQNVAKSIGEDRSVHEETPVFDTAANYKKVGEDDDSITYDYVKNPNKITNPFPEFISNKEIEDEFKKGEVSISKEYFIHGSTESGENAKPVDISNTKVLPKGKGTFKIYAVFKFADLAYPIQLYTFDAYQSRNGIIASDGSVYSGSDSTVKYVFHQGTFKLNGHELKNDSKNRILVNVDKKNSTDNYFYFELTCPSDNELNERVLMNGGVSMTTGGYERTSLIAEYVVSTDAQFHFVDDLQYRAMNPKGVDGKGKLKQRGNSDNHTSLQKNESKVNLMSAKPFYEIEGLQDIDSKVTKTNTSLYYRSTGGDLKTPILSYEGDSKATDTKRPTLAQLTGTKIPGYVYWDNDIDKPQNKNHEFANDNDTKVDPGNHYLSFAYEMKDGKPVKRLTRKHYYVTFRAIPTQLVVKYKKSDGTFESNAKYELLDSKNTQIGNQFSAASGDIVASSINNLVTMMKSTNTTFLKSFTGYLSNGVVYLLPGKYTVKPNVKAPEGYEWVVDSNKQDSRTSADINIGLQTGKTTALQFITFVLKKKPTPPIPTPSPTPEPTPTPTPVPELKPEPTPTPAPEPAPEPDVMPEPEPIPVPDVPDVPYVPDDSWIPLPEIVPENPEYSVVEQPVLNPVHSSDKSVEYSVEQRFKAVDAGEAYSAKAPAKHLPDAGVSATSTFVISIISLFAGFSSLLAGITKRKN</sequence>
<evidence type="ECO:0000313" key="5">
    <source>
        <dbReference type="Proteomes" id="UP000004884"/>
    </source>
</evidence>
<feature type="region of interest" description="Disordered" evidence="1">
    <location>
        <begin position="370"/>
        <end position="393"/>
    </location>
</feature>
<proteinExistence type="predicted"/>
<dbReference type="PATRIC" id="fig|698956.3.peg.901"/>
<evidence type="ECO:0000256" key="1">
    <source>
        <dbReference type="SAM" id="MobiDB-lite"/>
    </source>
</evidence>
<feature type="chain" id="PRO_5039727071" description="Cell surface protein" evidence="3">
    <location>
        <begin position="23"/>
        <end position="813"/>
    </location>
</feature>
<evidence type="ECO:0000313" key="4">
    <source>
        <dbReference type="EMBL" id="EIK80949.1"/>
    </source>
</evidence>
<feature type="compositionally biased region" description="Polar residues" evidence="1">
    <location>
        <begin position="381"/>
        <end position="393"/>
    </location>
</feature>
<feature type="signal peptide" evidence="3">
    <location>
        <begin position="1"/>
        <end position="22"/>
    </location>
</feature>